<accession>A0ABR8Q2K9</accession>
<proteinExistence type="predicted"/>
<evidence type="ECO:0000259" key="1">
    <source>
        <dbReference type="SMART" id="SM00471"/>
    </source>
</evidence>
<comment type="caution">
    <text evidence="2">The sequence shown here is derived from an EMBL/GenBank/DDBJ whole genome shotgun (WGS) entry which is preliminary data.</text>
</comment>
<name>A0ABR8Q2K9_9CLOT</name>
<dbReference type="Gene3D" id="1.20.58.1910">
    <property type="match status" value="1"/>
</dbReference>
<dbReference type="Proteomes" id="UP000640335">
    <property type="component" value="Unassembled WGS sequence"/>
</dbReference>
<dbReference type="InterPro" id="IPR003607">
    <property type="entry name" value="HD/PDEase_dom"/>
</dbReference>
<keyword evidence="3" id="KW-1185">Reference proteome</keyword>
<dbReference type="SUPFAM" id="SSF109604">
    <property type="entry name" value="HD-domain/PDEase-like"/>
    <property type="match status" value="1"/>
</dbReference>
<reference evidence="2 3" key="1">
    <citation type="submission" date="2020-08" db="EMBL/GenBank/DDBJ databases">
        <title>A Genomic Blueprint of the Chicken Gut Microbiome.</title>
        <authorList>
            <person name="Gilroy R."/>
            <person name="Ravi A."/>
            <person name="Getino M."/>
            <person name="Pursley I."/>
            <person name="Horton D.L."/>
            <person name="Alikhan N.-F."/>
            <person name="Baker D."/>
            <person name="Gharbi K."/>
            <person name="Hall N."/>
            <person name="Watson M."/>
            <person name="Adriaenssens E.M."/>
            <person name="Foster-Nyarko E."/>
            <person name="Jarju S."/>
            <person name="Secka A."/>
            <person name="Antonio M."/>
            <person name="Oren A."/>
            <person name="Chaudhuri R."/>
            <person name="La Ragione R.M."/>
            <person name="Hildebrand F."/>
            <person name="Pallen M.J."/>
        </authorList>
    </citation>
    <scope>NUCLEOTIDE SEQUENCE [LARGE SCALE GENOMIC DNA]</scope>
    <source>
        <strain evidence="2 3">Sa3CUN1</strain>
    </source>
</reference>
<dbReference type="InterPro" id="IPR006674">
    <property type="entry name" value="HD_domain"/>
</dbReference>
<dbReference type="CDD" id="cd00077">
    <property type="entry name" value="HDc"/>
    <property type="match status" value="1"/>
</dbReference>
<sequence>MDKALMIEKTKEFVKNKLYGEGSGHDWFHIERVYNLAKYIAEKENADFFIVEMTALLHDIDDWKFSKGNDTNTKVTENFLKSIEVDENSLEAIIKIIKTMSYKGGVVDSTQHTIEGKIVQDADRLDAIGAIGIARTFAYGGSKNRLMYDPAIKPMDFTSLEEVKNAENHTINHFYEKLLKLKDLMNTETAKKIAEKRHKFMEEFLEEFYSEWNNIMDN</sequence>
<evidence type="ECO:0000313" key="3">
    <source>
        <dbReference type="Proteomes" id="UP000640335"/>
    </source>
</evidence>
<dbReference type="PANTHER" id="PTHR33594:SF1">
    <property type="entry name" value="HD_PDEASE DOMAIN-CONTAINING PROTEIN"/>
    <property type="match status" value="1"/>
</dbReference>
<dbReference type="PANTHER" id="PTHR33594">
    <property type="entry name" value="SUPERFAMILY HYDROLASE, PUTATIVE (AFU_ORTHOLOGUE AFUA_1G03035)-RELATED"/>
    <property type="match status" value="1"/>
</dbReference>
<organism evidence="2 3">
    <name type="scientific">Clostridium gallinarum</name>
    <dbReference type="NCBI Taxonomy" id="2762246"/>
    <lineage>
        <taxon>Bacteria</taxon>
        <taxon>Bacillati</taxon>
        <taxon>Bacillota</taxon>
        <taxon>Clostridia</taxon>
        <taxon>Eubacteriales</taxon>
        <taxon>Clostridiaceae</taxon>
        <taxon>Clostridium</taxon>
    </lineage>
</organism>
<protein>
    <submittedName>
        <fullName evidence="2">HD domain-containing protein</fullName>
    </submittedName>
</protein>
<dbReference type="EMBL" id="JACSQZ010000014">
    <property type="protein sequence ID" value="MBD7914632.1"/>
    <property type="molecule type" value="Genomic_DNA"/>
</dbReference>
<feature type="domain" description="HD/PDEase" evidence="1">
    <location>
        <begin position="22"/>
        <end position="137"/>
    </location>
</feature>
<gene>
    <name evidence="2" type="ORF">H9660_05690</name>
</gene>
<evidence type="ECO:0000313" key="2">
    <source>
        <dbReference type="EMBL" id="MBD7914632.1"/>
    </source>
</evidence>
<dbReference type="RefSeq" id="WP_191749398.1">
    <property type="nucleotide sequence ID" value="NZ_JACSQZ010000014.1"/>
</dbReference>
<dbReference type="SMART" id="SM00471">
    <property type="entry name" value="HDc"/>
    <property type="match status" value="1"/>
</dbReference>
<dbReference type="Pfam" id="PF01966">
    <property type="entry name" value="HD"/>
    <property type="match status" value="1"/>
</dbReference>
<dbReference type="Gene3D" id="1.10.472.50">
    <property type="entry name" value="HD-domain/PDEase-like"/>
    <property type="match status" value="1"/>
</dbReference>